<feature type="non-terminal residue" evidence="1">
    <location>
        <position position="1"/>
    </location>
</feature>
<gene>
    <name evidence="1" type="ORF">GBF38_019688</name>
</gene>
<proteinExistence type="predicted"/>
<evidence type="ECO:0000313" key="2">
    <source>
        <dbReference type="Proteomes" id="UP000805704"/>
    </source>
</evidence>
<sequence length="59" mass="6858">SGSLALRVGVTVSRQRNFTPSRHSQRVNRSNADHNATVKRCAIEWMTAKWRFIYWQANP</sequence>
<organism evidence="1 2">
    <name type="scientific">Nibea albiflora</name>
    <name type="common">Yellow drum</name>
    <name type="synonym">Corvina albiflora</name>
    <dbReference type="NCBI Taxonomy" id="240163"/>
    <lineage>
        <taxon>Eukaryota</taxon>
        <taxon>Metazoa</taxon>
        <taxon>Chordata</taxon>
        <taxon>Craniata</taxon>
        <taxon>Vertebrata</taxon>
        <taxon>Euteleostomi</taxon>
        <taxon>Actinopterygii</taxon>
        <taxon>Neopterygii</taxon>
        <taxon>Teleostei</taxon>
        <taxon>Neoteleostei</taxon>
        <taxon>Acanthomorphata</taxon>
        <taxon>Eupercaria</taxon>
        <taxon>Sciaenidae</taxon>
        <taxon>Nibea</taxon>
    </lineage>
</organism>
<protein>
    <submittedName>
        <fullName evidence="1">Uncharacterized protein</fullName>
    </submittedName>
</protein>
<comment type="caution">
    <text evidence="1">The sequence shown here is derived from an EMBL/GenBank/DDBJ whole genome shotgun (WGS) entry which is preliminary data.</text>
</comment>
<accession>A0ACB7F2J6</accession>
<name>A0ACB7F2J6_NIBAL</name>
<dbReference type="EMBL" id="CM024807">
    <property type="protein sequence ID" value="KAG8008500.1"/>
    <property type="molecule type" value="Genomic_DNA"/>
</dbReference>
<evidence type="ECO:0000313" key="1">
    <source>
        <dbReference type="EMBL" id="KAG8008500.1"/>
    </source>
</evidence>
<dbReference type="Proteomes" id="UP000805704">
    <property type="component" value="Chromosome 19"/>
</dbReference>
<keyword evidence="2" id="KW-1185">Reference proteome</keyword>
<reference evidence="1" key="1">
    <citation type="submission" date="2020-04" db="EMBL/GenBank/DDBJ databases">
        <title>A chromosome-scale assembly and high-density genetic map of the yellow drum (Nibea albiflora) genome.</title>
        <authorList>
            <person name="Xu D."/>
            <person name="Zhang W."/>
            <person name="Chen R."/>
            <person name="Tan P."/>
            <person name="Wang L."/>
            <person name="Song H."/>
            <person name="Tian L."/>
            <person name="Zhu Q."/>
            <person name="Wang B."/>
        </authorList>
    </citation>
    <scope>NUCLEOTIDE SEQUENCE</scope>
    <source>
        <strain evidence="1">ZJHYS-2018</strain>
    </source>
</reference>